<reference evidence="2" key="1">
    <citation type="journal article" date="2020" name="Stud. Mycol.">
        <title>101 Dothideomycetes genomes: a test case for predicting lifestyles and emergence of pathogens.</title>
        <authorList>
            <person name="Haridas S."/>
            <person name="Albert R."/>
            <person name="Binder M."/>
            <person name="Bloem J."/>
            <person name="Labutti K."/>
            <person name="Salamov A."/>
            <person name="Andreopoulos B."/>
            <person name="Baker S."/>
            <person name="Barry K."/>
            <person name="Bills G."/>
            <person name="Bluhm B."/>
            <person name="Cannon C."/>
            <person name="Castanera R."/>
            <person name="Culley D."/>
            <person name="Daum C."/>
            <person name="Ezra D."/>
            <person name="Gonzalez J."/>
            <person name="Henrissat B."/>
            <person name="Kuo A."/>
            <person name="Liang C."/>
            <person name="Lipzen A."/>
            <person name="Lutzoni F."/>
            <person name="Magnuson J."/>
            <person name="Mondo S."/>
            <person name="Nolan M."/>
            <person name="Ohm R."/>
            <person name="Pangilinan J."/>
            <person name="Park H.-J."/>
            <person name="Ramirez L."/>
            <person name="Alfaro M."/>
            <person name="Sun H."/>
            <person name="Tritt A."/>
            <person name="Yoshinaga Y."/>
            <person name="Zwiers L.-H."/>
            <person name="Turgeon B."/>
            <person name="Goodwin S."/>
            <person name="Spatafora J."/>
            <person name="Crous P."/>
            <person name="Grigoriev I."/>
        </authorList>
    </citation>
    <scope>NUCLEOTIDE SEQUENCE</scope>
    <source>
        <strain evidence="2">CBS 122681</strain>
    </source>
</reference>
<evidence type="ECO:0000313" key="2">
    <source>
        <dbReference type="EMBL" id="KAF2660630.1"/>
    </source>
</evidence>
<keyword evidence="3" id="KW-1185">Reference proteome</keyword>
<accession>A0A6A6TLA6</accession>
<dbReference type="EMBL" id="MU004298">
    <property type="protein sequence ID" value="KAF2660630.1"/>
    <property type="molecule type" value="Genomic_DNA"/>
</dbReference>
<name>A0A6A6TLA6_9PLEO</name>
<gene>
    <name evidence="2" type="ORF">K491DRAFT_38083</name>
</gene>
<evidence type="ECO:0000256" key="1">
    <source>
        <dbReference type="SAM" id="MobiDB-lite"/>
    </source>
</evidence>
<sequence length="66" mass="7382">MPRSPAITSAKSGGNAIPQISILRGKLRGADKQHAERCHDPRRADLPYQLQNAIMKPNHEKKKTRP</sequence>
<feature type="compositionally biased region" description="Polar residues" evidence="1">
    <location>
        <begin position="1"/>
        <end position="12"/>
    </location>
</feature>
<dbReference type="Proteomes" id="UP000799324">
    <property type="component" value="Unassembled WGS sequence"/>
</dbReference>
<feature type="region of interest" description="Disordered" evidence="1">
    <location>
        <begin position="1"/>
        <end position="21"/>
    </location>
</feature>
<evidence type="ECO:0000313" key="3">
    <source>
        <dbReference type="Proteomes" id="UP000799324"/>
    </source>
</evidence>
<protein>
    <submittedName>
        <fullName evidence="2">Uncharacterized protein</fullName>
    </submittedName>
</protein>
<dbReference type="AlphaFoldDB" id="A0A6A6TLA6"/>
<organism evidence="2 3">
    <name type="scientific">Lophiostoma macrostomum CBS 122681</name>
    <dbReference type="NCBI Taxonomy" id="1314788"/>
    <lineage>
        <taxon>Eukaryota</taxon>
        <taxon>Fungi</taxon>
        <taxon>Dikarya</taxon>
        <taxon>Ascomycota</taxon>
        <taxon>Pezizomycotina</taxon>
        <taxon>Dothideomycetes</taxon>
        <taxon>Pleosporomycetidae</taxon>
        <taxon>Pleosporales</taxon>
        <taxon>Lophiostomataceae</taxon>
        <taxon>Lophiostoma</taxon>
    </lineage>
</organism>
<proteinExistence type="predicted"/>